<name>A0A0V1HTD9_9BILA</name>
<organism evidence="1 2">
    <name type="scientific">Trichinella zimbabwensis</name>
    <dbReference type="NCBI Taxonomy" id="268475"/>
    <lineage>
        <taxon>Eukaryota</taxon>
        <taxon>Metazoa</taxon>
        <taxon>Ecdysozoa</taxon>
        <taxon>Nematoda</taxon>
        <taxon>Enoplea</taxon>
        <taxon>Dorylaimia</taxon>
        <taxon>Trichinellida</taxon>
        <taxon>Trichinellidae</taxon>
        <taxon>Trichinella</taxon>
    </lineage>
</organism>
<comment type="caution">
    <text evidence="1">The sequence shown here is derived from an EMBL/GenBank/DDBJ whole genome shotgun (WGS) entry which is preliminary data.</text>
</comment>
<proteinExistence type="predicted"/>
<evidence type="ECO:0000313" key="1">
    <source>
        <dbReference type="EMBL" id="KRZ13868.1"/>
    </source>
</evidence>
<accession>A0A0V1HTD9</accession>
<dbReference type="AlphaFoldDB" id="A0A0V1HTD9"/>
<reference evidence="1 2" key="1">
    <citation type="submission" date="2015-01" db="EMBL/GenBank/DDBJ databases">
        <title>Evolution of Trichinella species and genotypes.</title>
        <authorList>
            <person name="Korhonen P.K."/>
            <person name="Edoardo P."/>
            <person name="Giuseppe L.R."/>
            <person name="Gasser R.B."/>
        </authorList>
    </citation>
    <scope>NUCLEOTIDE SEQUENCE [LARGE SCALE GENOMIC DNA]</scope>
    <source>
        <strain evidence="1">ISS1029</strain>
    </source>
</reference>
<dbReference type="Proteomes" id="UP000055024">
    <property type="component" value="Unassembled WGS sequence"/>
</dbReference>
<keyword evidence="2" id="KW-1185">Reference proteome</keyword>
<sequence>MDIFLDSVSLPPDVEHRPIGDDSSLHHSDISSASKLRPYWCAAGLVHRNVLRIFTLTFGVRFAPSYSVVGTVSATL</sequence>
<protein>
    <submittedName>
        <fullName evidence="1">Uncharacterized protein</fullName>
    </submittedName>
</protein>
<dbReference type="EMBL" id="JYDP01000029">
    <property type="protein sequence ID" value="KRZ13868.1"/>
    <property type="molecule type" value="Genomic_DNA"/>
</dbReference>
<gene>
    <name evidence="1" type="ORF">T11_12027</name>
</gene>
<evidence type="ECO:0000313" key="2">
    <source>
        <dbReference type="Proteomes" id="UP000055024"/>
    </source>
</evidence>